<sequence length="332" mass="36219">MDIVKLTLTKVSELYLEAENITPDHFAGKSAQQIGELHVHLGNTTAKISDYFSVEGKGGATAADTKIIISGPTDKVKYIGMKMTAGEIEVQGNTDMYTAAWMSGGKIHVKGNVDSFCAIGMTGGEFMVDGNAKNYLGASYRGDWRGMQGGKITVKGNAGSDTATFMIGGTIDIGGNVDVHLGTHAEGGKIIVRGNAKGRVGGQMVKGDIFVLGQVERMMPTYLYKGDEEVELDGKKQMFQVWIGDMGERHGKRKGEIIYGKIYVPSGKTETPAQAARVEKKKKLTDKQLEKVKEAFKEQEPTVQQVRTYIYDTFDVDMKPMQVSRLIDGLKR</sequence>
<dbReference type="Proteomes" id="UP000680656">
    <property type="component" value="Chromosome"/>
</dbReference>
<dbReference type="EMBL" id="CP075546">
    <property type="protein sequence ID" value="QVV88521.1"/>
    <property type="molecule type" value="Genomic_DNA"/>
</dbReference>
<protein>
    <recommendedName>
        <fullName evidence="2">formylmethanofuran dehydrogenase</fullName>
        <ecNumber evidence="2">1.2.7.12</ecNumber>
    </recommendedName>
</protein>
<dbReference type="GO" id="GO:0046914">
    <property type="term" value="F:transition metal ion binding"/>
    <property type="evidence" value="ECO:0007669"/>
    <property type="project" value="InterPro"/>
</dbReference>
<dbReference type="GO" id="GO:0018493">
    <property type="term" value="F:formylmethanofuran dehydrogenase activity"/>
    <property type="evidence" value="ECO:0007669"/>
    <property type="project" value="UniProtKB-EC"/>
</dbReference>
<dbReference type="InterPro" id="IPR017550">
    <property type="entry name" value="Formylmethanofuran_DH_suC"/>
</dbReference>
<dbReference type="InterPro" id="IPR036485">
    <property type="entry name" value="Glu_synth_asu_C_sf"/>
</dbReference>
<evidence type="ECO:0000256" key="2">
    <source>
        <dbReference type="ARBA" id="ARBA00012692"/>
    </source>
</evidence>
<dbReference type="KEGG" id="mrtj:KHC33_14515"/>
<dbReference type="UniPathway" id="UPA00640">
    <property type="reaction ID" value="UER00692"/>
</dbReference>
<evidence type="ECO:0000313" key="5">
    <source>
        <dbReference type="Proteomes" id="UP000680656"/>
    </source>
</evidence>
<dbReference type="Gene3D" id="2.160.20.60">
    <property type="entry name" value="Glutamate synthase, alpha subunit, C-terminal domain"/>
    <property type="match status" value="2"/>
</dbReference>
<dbReference type="PANTHER" id="PTHR39673:SF5">
    <property type="entry name" value="TUNGSTEN-CONTAINING FORMYLMETHANOFURAN DEHYDROGENASE 2 SUBUNIT C"/>
    <property type="match status" value="1"/>
</dbReference>
<name>A0A8E7B1C1_9EURY</name>
<proteinExistence type="predicted"/>
<dbReference type="GeneID" id="65098421"/>
<evidence type="ECO:0000256" key="3">
    <source>
        <dbReference type="ARBA" id="ARBA00048228"/>
    </source>
</evidence>
<gene>
    <name evidence="4" type="ORF">KHC33_14515</name>
</gene>
<accession>A0A8E7B1C1</accession>
<evidence type="ECO:0000313" key="4">
    <source>
        <dbReference type="EMBL" id="QVV88521.1"/>
    </source>
</evidence>
<dbReference type="PANTHER" id="PTHR39673">
    <property type="entry name" value="TUNGSTEN FORMYLMETHANOFURAN DEHYDROGENASE, SUBUNIT C (FWDC)"/>
    <property type="match status" value="1"/>
</dbReference>
<comment type="pathway">
    <text evidence="1">One-carbon metabolism; methanogenesis from CO(2); 5,10-methenyl-5,6,7,8-tetrahydromethanopterin from CO(2): step 1/3.</text>
</comment>
<dbReference type="GO" id="GO:0019386">
    <property type="term" value="P:methanogenesis, from carbon dioxide"/>
    <property type="evidence" value="ECO:0007669"/>
    <property type="project" value="UniProtKB-UniPathway"/>
</dbReference>
<organism evidence="4 5">
    <name type="scientific">Methanospirillum purgamenti</name>
    <dbReference type="NCBI Taxonomy" id="2834276"/>
    <lineage>
        <taxon>Archaea</taxon>
        <taxon>Methanobacteriati</taxon>
        <taxon>Methanobacteriota</taxon>
        <taxon>Stenosarchaea group</taxon>
        <taxon>Methanomicrobia</taxon>
        <taxon>Methanomicrobiales</taxon>
        <taxon>Methanospirillaceae</taxon>
        <taxon>Methanospirillum</taxon>
    </lineage>
</organism>
<dbReference type="SUPFAM" id="SSF69336">
    <property type="entry name" value="Alpha subunit of glutamate synthase, C-terminal domain"/>
    <property type="match status" value="1"/>
</dbReference>
<dbReference type="RefSeq" id="WP_214419330.1">
    <property type="nucleotide sequence ID" value="NZ_CP075546.1"/>
</dbReference>
<comment type="catalytic activity">
    <reaction evidence="3">
        <text>N-formylmethanofuran + 2 oxidized [2Fe-2S]-[ferredoxin] + H2O = methanofuran + 2 reduced [2Fe-2S]-[ferredoxin] + CO2 + H(+)</text>
        <dbReference type="Rhea" id="RHEA:19841"/>
        <dbReference type="Rhea" id="RHEA-COMP:10000"/>
        <dbReference type="Rhea" id="RHEA-COMP:10001"/>
        <dbReference type="ChEBI" id="CHEBI:15377"/>
        <dbReference type="ChEBI" id="CHEBI:15378"/>
        <dbReference type="ChEBI" id="CHEBI:16526"/>
        <dbReference type="ChEBI" id="CHEBI:33737"/>
        <dbReference type="ChEBI" id="CHEBI:33738"/>
        <dbReference type="ChEBI" id="CHEBI:57727"/>
        <dbReference type="ChEBI" id="CHEBI:58151"/>
        <dbReference type="EC" id="1.2.7.12"/>
    </reaction>
</comment>
<dbReference type="NCBIfam" id="TIGR03122">
    <property type="entry name" value="one_C_dehyd_C"/>
    <property type="match status" value="1"/>
</dbReference>
<evidence type="ECO:0000256" key="1">
    <source>
        <dbReference type="ARBA" id="ARBA00004830"/>
    </source>
</evidence>
<keyword evidence="5" id="KW-1185">Reference proteome</keyword>
<dbReference type="EC" id="1.2.7.12" evidence="2"/>
<dbReference type="AlphaFoldDB" id="A0A8E7B1C1"/>
<reference evidence="4 5" key="1">
    <citation type="submission" date="2021-05" db="EMBL/GenBank/DDBJ databases">
        <title>A novel Methanospirillum isolate from a pyrite-forming mixed culture.</title>
        <authorList>
            <person name="Bunk B."/>
            <person name="Sproer C."/>
            <person name="Spring S."/>
            <person name="Pester M."/>
        </authorList>
    </citation>
    <scope>NUCLEOTIDE SEQUENCE [LARGE SCALE GENOMIC DNA]</scope>
    <source>
        <strain evidence="4 5">J.3.6.1-F.2.7.3</strain>
    </source>
</reference>